<dbReference type="HOGENOM" id="CLU_030125_1_1_1"/>
<dbReference type="SUPFAM" id="SSF51735">
    <property type="entry name" value="NAD(P)-binding Rossmann-fold domains"/>
    <property type="match status" value="1"/>
</dbReference>
<organism evidence="2 3">
    <name type="scientific">Exophiala sideris</name>
    <dbReference type="NCBI Taxonomy" id="1016849"/>
    <lineage>
        <taxon>Eukaryota</taxon>
        <taxon>Fungi</taxon>
        <taxon>Dikarya</taxon>
        <taxon>Ascomycota</taxon>
        <taxon>Pezizomycotina</taxon>
        <taxon>Eurotiomycetes</taxon>
        <taxon>Chaetothyriomycetidae</taxon>
        <taxon>Chaetothyriales</taxon>
        <taxon>Herpotrichiellaceae</taxon>
        <taxon>Exophiala</taxon>
    </lineage>
</organism>
<evidence type="ECO:0000313" key="3">
    <source>
        <dbReference type="Proteomes" id="UP000053599"/>
    </source>
</evidence>
<protein>
    <recommendedName>
        <fullName evidence="1">PRISE-like Rossmann-fold domain-containing protein</fullName>
    </recommendedName>
</protein>
<dbReference type="Pfam" id="PF22917">
    <property type="entry name" value="PRISE"/>
    <property type="match status" value="1"/>
</dbReference>
<dbReference type="OrthoDB" id="1731983at2759"/>
<dbReference type="InterPro" id="IPR036291">
    <property type="entry name" value="NAD(P)-bd_dom_sf"/>
</dbReference>
<dbReference type="AlphaFoldDB" id="A0A0D1YQA9"/>
<dbReference type="PANTHER" id="PTHR32487:SF29">
    <property type="entry name" value="NAD-DEPENDENT EPIMERASE_DEHYDRATASE DOMAIN-CONTAINING PROTEIN"/>
    <property type="match status" value="1"/>
</dbReference>
<dbReference type="Proteomes" id="UP000053599">
    <property type="component" value="Unassembled WGS sequence"/>
</dbReference>
<dbReference type="Gene3D" id="3.40.50.720">
    <property type="entry name" value="NAD(P)-binding Rossmann-like Domain"/>
    <property type="match status" value="1"/>
</dbReference>
<dbReference type="CDD" id="cd08948">
    <property type="entry name" value="5beta-POR_like_SDR_a"/>
    <property type="match status" value="1"/>
</dbReference>
<feature type="domain" description="PRISE-like Rossmann-fold" evidence="1">
    <location>
        <begin position="28"/>
        <end position="311"/>
    </location>
</feature>
<name>A0A0D1YQA9_9EURO</name>
<evidence type="ECO:0000313" key="2">
    <source>
        <dbReference type="EMBL" id="KIV83484.1"/>
    </source>
</evidence>
<dbReference type="PANTHER" id="PTHR32487">
    <property type="entry name" value="3-OXO-DELTA(4,5)-STEROID 5-BETA-REDUCTASE"/>
    <property type="match status" value="1"/>
</dbReference>
<evidence type="ECO:0000259" key="1">
    <source>
        <dbReference type="Pfam" id="PF22917"/>
    </source>
</evidence>
<dbReference type="InterPro" id="IPR055222">
    <property type="entry name" value="PRISE-like_Rossmann-fold"/>
</dbReference>
<dbReference type="STRING" id="1016849.A0A0D1YQA9"/>
<sequence length="434" mass="48591">MSTVQQVHSHGIYHGLPVFPDDVKGLTAIVTGANGISGSYMLKVLSQAPQRWSKIYCLSRRPPLLEGGLPPNAEHIALDFLKDPEDIASVLSSKNISSSSEKIYVFFFSYIQAEPKPGAGLWSDAQEMCRINSLLLDNFLAALLKAEIRPQRFMLQTGAKNYGVHLGPTKVPQEETYSRVELEPNFYYPQEDSLFEYSKRQGVGWNVCMPGPILGAVPDAAMNAAFPLAVYAAVSKHLGVPMEFPGDIASWQMYQSMSSSMMNAYMEEWAVLSPAARDQKFNACDNSAFTWEACWPRIADWYGIKYTGPDTGPDTKWIEKETRFNPRGYGDKGISRRRFTFVEWAQRPEVASAWKEIAEQNGLAWKELKDTERVFGFLDGTVCRPAPLIFSTDKARKLGWHGFVDSSESLLEVFDDLALIKMIPPVPKVAVNFN</sequence>
<proteinExistence type="predicted"/>
<gene>
    <name evidence="2" type="ORF">PV11_05505</name>
</gene>
<reference evidence="2 3" key="1">
    <citation type="submission" date="2015-01" db="EMBL/GenBank/DDBJ databases">
        <title>The Genome Sequence of Exophiala sideris CBS121828.</title>
        <authorList>
            <consortium name="The Broad Institute Genomics Platform"/>
            <person name="Cuomo C."/>
            <person name="de Hoog S."/>
            <person name="Gorbushina A."/>
            <person name="Stielow B."/>
            <person name="Teixiera M."/>
            <person name="Abouelleil A."/>
            <person name="Chapman S.B."/>
            <person name="Priest M."/>
            <person name="Young S.K."/>
            <person name="Wortman J."/>
            <person name="Nusbaum C."/>
            <person name="Birren B."/>
        </authorList>
    </citation>
    <scope>NUCLEOTIDE SEQUENCE [LARGE SCALE GENOMIC DNA]</scope>
    <source>
        <strain evidence="2 3">CBS 121828</strain>
    </source>
</reference>
<accession>A0A0D1YQA9</accession>
<dbReference type="EMBL" id="KN846952">
    <property type="protein sequence ID" value="KIV83484.1"/>
    <property type="molecule type" value="Genomic_DNA"/>
</dbReference>